<reference evidence="2" key="3">
    <citation type="submission" date="2025-09" db="UniProtKB">
        <authorList>
            <consortium name="Ensembl"/>
        </authorList>
    </citation>
    <scope>IDENTIFICATION</scope>
</reference>
<feature type="region of interest" description="Disordered" evidence="1">
    <location>
        <begin position="261"/>
        <end position="284"/>
    </location>
</feature>
<feature type="compositionally biased region" description="Polar residues" evidence="1">
    <location>
        <begin position="485"/>
        <end position="496"/>
    </location>
</feature>
<feature type="compositionally biased region" description="Basic and acidic residues" evidence="1">
    <location>
        <begin position="612"/>
        <end position="629"/>
    </location>
</feature>
<feature type="compositionally biased region" description="Low complexity" evidence="1">
    <location>
        <begin position="439"/>
        <end position="464"/>
    </location>
</feature>
<feature type="compositionally biased region" description="Polar residues" evidence="1">
    <location>
        <begin position="263"/>
        <end position="283"/>
    </location>
</feature>
<evidence type="ECO:0008006" key="4">
    <source>
        <dbReference type="Google" id="ProtNLM"/>
    </source>
</evidence>
<dbReference type="Ensembl" id="ENSONIT00000040197.1">
    <property type="protein sequence ID" value="ENSONIP00000061012.1"/>
    <property type="gene ID" value="ENSONIG00000028799.1"/>
</dbReference>
<feature type="region of interest" description="Disordered" evidence="1">
    <location>
        <begin position="1414"/>
        <end position="1540"/>
    </location>
</feature>
<dbReference type="KEGG" id="onl:100708168"/>
<evidence type="ECO:0000313" key="2">
    <source>
        <dbReference type="Ensembl" id="ENSONIP00000061012.1"/>
    </source>
</evidence>
<gene>
    <name evidence="2" type="primary">LOC100708168</name>
</gene>
<feature type="compositionally biased region" description="Pro residues" evidence="1">
    <location>
        <begin position="1009"/>
        <end position="1024"/>
    </location>
</feature>
<reference evidence="3" key="1">
    <citation type="submission" date="2012-01" db="EMBL/GenBank/DDBJ databases">
        <title>The Genome Sequence of Oreochromis niloticus (Nile Tilapia).</title>
        <authorList>
            <consortium name="Broad Institute Genome Assembly Team"/>
            <consortium name="Broad Institute Sequencing Platform"/>
            <person name="Di Palma F."/>
            <person name="Johnson J."/>
            <person name="Lander E.S."/>
            <person name="Lindblad-Toh K."/>
        </authorList>
    </citation>
    <scope>NUCLEOTIDE SEQUENCE [LARGE SCALE GENOMIC DNA]</scope>
</reference>
<feature type="compositionally biased region" description="Pro residues" evidence="1">
    <location>
        <begin position="1221"/>
        <end position="1237"/>
    </location>
</feature>
<feature type="compositionally biased region" description="Polar residues" evidence="1">
    <location>
        <begin position="1323"/>
        <end position="1341"/>
    </location>
</feature>
<feature type="compositionally biased region" description="Basic and acidic residues" evidence="1">
    <location>
        <begin position="499"/>
        <end position="509"/>
    </location>
</feature>
<dbReference type="GeneTree" id="ENSGT00940000170349"/>
<feature type="compositionally biased region" description="Basic residues" evidence="1">
    <location>
        <begin position="25"/>
        <end position="37"/>
    </location>
</feature>
<feature type="region of interest" description="Disordered" evidence="1">
    <location>
        <begin position="51"/>
        <end position="111"/>
    </location>
</feature>
<feature type="region of interest" description="Disordered" evidence="1">
    <location>
        <begin position="24"/>
        <end position="43"/>
    </location>
</feature>
<dbReference type="OMA" id="VVNIFAH"/>
<feature type="compositionally biased region" description="Pro residues" evidence="1">
    <location>
        <begin position="1179"/>
        <end position="1188"/>
    </location>
</feature>
<dbReference type="InParanoid" id="A0A669DJU9"/>
<dbReference type="GO" id="GO:0030154">
    <property type="term" value="P:cell differentiation"/>
    <property type="evidence" value="ECO:0007669"/>
    <property type="project" value="TreeGrafter"/>
</dbReference>
<feature type="compositionally biased region" description="Polar residues" evidence="1">
    <location>
        <begin position="556"/>
        <end position="578"/>
    </location>
</feature>
<organism evidence="2 3">
    <name type="scientific">Oreochromis niloticus</name>
    <name type="common">Nile tilapia</name>
    <name type="synonym">Tilapia nilotica</name>
    <dbReference type="NCBI Taxonomy" id="8128"/>
    <lineage>
        <taxon>Eukaryota</taxon>
        <taxon>Metazoa</taxon>
        <taxon>Chordata</taxon>
        <taxon>Craniata</taxon>
        <taxon>Vertebrata</taxon>
        <taxon>Euteleostomi</taxon>
        <taxon>Actinopterygii</taxon>
        <taxon>Neopterygii</taxon>
        <taxon>Teleostei</taxon>
        <taxon>Neoteleostei</taxon>
        <taxon>Acanthomorphata</taxon>
        <taxon>Ovalentaria</taxon>
        <taxon>Cichlomorphae</taxon>
        <taxon>Cichliformes</taxon>
        <taxon>Cichlidae</taxon>
        <taxon>African cichlids</taxon>
        <taxon>Pseudocrenilabrinae</taxon>
        <taxon>Oreochromini</taxon>
        <taxon>Oreochromis</taxon>
    </lineage>
</organism>
<feature type="region of interest" description="Disordered" evidence="1">
    <location>
        <begin position="703"/>
        <end position="722"/>
    </location>
</feature>
<dbReference type="PANTHER" id="PTHR23039">
    <property type="entry name" value="NANCE-HORAN SYNDROME PROTEIN"/>
    <property type="match status" value="1"/>
</dbReference>
<evidence type="ECO:0000256" key="1">
    <source>
        <dbReference type="SAM" id="MobiDB-lite"/>
    </source>
</evidence>
<reference evidence="2" key="2">
    <citation type="submission" date="2025-08" db="UniProtKB">
        <authorList>
            <consortium name="Ensembl"/>
        </authorList>
    </citation>
    <scope>IDENTIFICATION</scope>
</reference>
<feature type="compositionally biased region" description="Low complexity" evidence="1">
    <location>
        <begin position="586"/>
        <end position="598"/>
    </location>
</feature>
<feature type="compositionally biased region" description="Polar residues" evidence="1">
    <location>
        <begin position="1103"/>
        <end position="1121"/>
    </location>
</feature>
<protein>
    <recommendedName>
        <fullName evidence="4">KIAA1522</fullName>
    </recommendedName>
</protein>
<feature type="compositionally biased region" description="Polar residues" evidence="1">
    <location>
        <begin position="900"/>
        <end position="911"/>
    </location>
</feature>
<feature type="compositionally biased region" description="Low complexity" evidence="1">
    <location>
        <begin position="60"/>
        <end position="72"/>
    </location>
</feature>
<feature type="compositionally biased region" description="Basic and acidic residues" evidence="1">
    <location>
        <begin position="1464"/>
        <end position="1476"/>
    </location>
</feature>
<keyword evidence="3" id="KW-1185">Reference proteome</keyword>
<feature type="region of interest" description="Disordered" evidence="1">
    <location>
        <begin position="900"/>
        <end position="975"/>
    </location>
</feature>
<dbReference type="RefSeq" id="XP_005453404.1">
    <property type="nucleotide sequence ID" value="XM_005453347.4"/>
</dbReference>
<feature type="compositionally biased region" description="Low complexity" evidence="1">
    <location>
        <begin position="184"/>
        <end position="209"/>
    </location>
</feature>
<proteinExistence type="predicted"/>
<feature type="region of interest" description="Disordered" evidence="1">
    <location>
        <begin position="992"/>
        <end position="1026"/>
    </location>
</feature>
<feature type="compositionally biased region" description="Pro residues" evidence="1">
    <location>
        <begin position="704"/>
        <end position="719"/>
    </location>
</feature>
<feature type="region of interest" description="Disordered" evidence="1">
    <location>
        <begin position="731"/>
        <end position="789"/>
    </location>
</feature>
<evidence type="ECO:0000313" key="3">
    <source>
        <dbReference type="Proteomes" id="UP000005207"/>
    </source>
</evidence>
<feature type="compositionally biased region" description="Pro residues" evidence="1">
    <location>
        <begin position="1134"/>
        <end position="1144"/>
    </location>
</feature>
<feature type="compositionally biased region" description="Low complexity" evidence="1">
    <location>
        <begin position="391"/>
        <end position="432"/>
    </location>
</feature>
<feature type="region of interest" description="Disordered" evidence="1">
    <location>
        <begin position="1100"/>
        <end position="1396"/>
    </location>
</feature>
<feature type="compositionally biased region" description="Polar residues" evidence="1">
    <location>
        <begin position="1274"/>
        <end position="1289"/>
    </location>
</feature>
<feature type="region of interest" description="Disordered" evidence="1">
    <location>
        <begin position="176"/>
        <end position="237"/>
    </location>
</feature>
<feature type="compositionally biased region" description="Low complexity" evidence="1">
    <location>
        <begin position="1238"/>
        <end position="1253"/>
    </location>
</feature>
<feature type="compositionally biased region" description="Gly residues" evidence="1">
    <location>
        <begin position="77"/>
        <end position="86"/>
    </location>
</feature>
<accession>A0A669DJU9</accession>
<dbReference type="PANTHER" id="PTHR23039:SF6">
    <property type="entry name" value="SIMILAR TO MKIAA1522 PROTEIN"/>
    <property type="match status" value="1"/>
</dbReference>
<feature type="compositionally biased region" description="Polar residues" evidence="1">
    <location>
        <begin position="1442"/>
        <end position="1460"/>
    </location>
</feature>
<feature type="compositionally biased region" description="Basic and acidic residues" evidence="1">
    <location>
        <begin position="672"/>
        <end position="689"/>
    </location>
</feature>
<feature type="compositionally biased region" description="Polar residues" evidence="1">
    <location>
        <begin position="1511"/>
        <end position="1521"/>
    </location>
</feature>
<feature type="region of interest" description="Disordered" evidence="1">
    <location>
        <begin position="387"/>
        <end position="696"/>
    </location>
</feature>
<feature type="compositionally biased region" description="Pro residues" evidence="1">
    <location>
        <begin position="921"/>
        <end position="931"/>
    </location>
</feature>
<dbReference type="RefSeq" id="XP_025756578.1">
    <property type="nucleotide sequence ID" value="XM_025900793.1"/>
</dbReference>
<feature type="compositionally biased region" description="Polar residues" evidence="1">
    <location>
        <begin position="1528"/>
        <end position="1540"/>
    </location>
</feature>
<dbReference type="Proteomes" id="UP000005207">
    <property type="component" value="Linkage group LG19"/>
</dbReference>
<dbReference type="OrthoDB" id="9948858at2759"/>
<sequence length="1540" mass="164986">MSNRDSLGFGDLLPQDVVNIFAHERHSKKGRKKRTRSLGRALGWLKGKRRKNLSLNEKNPGLGPALDLALDGHPAGNQGGHKGGQKSGRQAHLQGNSHAALKKDDDEKPPAPPLFQENVFIESSRPKYLEDLHTEALQGLKMMQEEETNNGVEYQDSVSTISTVTAQTDGESAGFMTDSTIPDTSSVASVQSSVSTRSSRSGLTRQGSTFRPLNSGKKSEKTRTRRRHRKTVVGIPHHVQRELGLDRVDWTLNPKLDEEQLFNGETNHSPTTDGQQVGSQSEKGASINVPGISIIQPLNKKNVKQLGATHAGHRDDLALLHRLGPALEDDQRPRSLAVPWLTTASSLQQELPSPVMSMSPQAAYMSKIIPNAILPPAIDVVEISRGRSRNSVRTVSKSSLLLSSPAPSRASSRASSVRTTSSKSSTITSASRNNPPNLSDTSCWSNSDSSDTLVSDSSTISNSSTPRQKRNGNASAKEDKVDAHSSISTASTSNGRVTIRGDKVKKDGQFVRSLSVTKPKKAPPPPSRSYSLHSKMKRQPRYPAEIRVLPGEKSLHSNSAPSEESDQNQSHSYPSKTLDSPGYNADTSSLDDSMGSSSVGPFKTQLQAMKIENAKKVSKDASQEKRELLEESQDGTSPQLTKQPNGSSPKHKNSILAKLQHLFAGSSSTKSESSKYNKCTEEHKPDSKDTVSPSVQALIEIFNIPPPPKVHAPPPPPPEVWSHSLRSCELILGPPAPGKTYAIAKKNPKDRRQQRQSPSAAAEESAKSLAVERKHKNPSVTTESVNGSLHVLELKKVQESGILNAEICKDSNERLAQNVDLNGRGRDEKGRVSDMLNGMLMKAVERREERLAAIKEEAANKTTGQATEVKTNTDKAPAISLVHISPALSAPLVQHVSQPLPRQTAEINSTRSVKVVSPESSWPPPPPPLAPVSPSGPDEIDFPLPPPPLFGDDSPNIPVQVPPKPSLRSDSSCTTASVISVVKKDNIKVITEPELQKSSTSQGVAPSPLNIPPPPPYTAPPPPLTEVLPAATKVSLTLSPPPPVEFGPVIPKKPPSPVVQDVPPPVKDISSTLVTLVSPSPPKVVSPPLVVEVSHLPLKEVSAPSSEEVTSLCQENISNVSEETEPISKLAPPESNPPAPPLPSEPESSEQKTELLQENVSFEPEANTVSSNSVLIPPQNIPPPPPIELLPQPQVVAPKTYVPQTVEAPKTDVLTTKEASPSPPSEVSIPPPSPPETSSPEKTQVPAPSEPVNIPVPPPLPVQGHASIKEQPIPLSTENKTQEQTSTPVVQEEPMPIVTPSLLQMVKLRSVTSSPETPKAEEQQPQAEVTSSSQFPSSSANGEAPQKPIRKSLIMTSSTPIPPLETGPSQPTVPKSQADVVPPASLSIATSPTKKAYSAVNTNRSMNLQEAIRMRTAARSQQSPASRLSLQPPTSPLDLHKSPSSTASFIFSKSNRNVVTETKPVAKEDVQKKVTSEAESMNKGAKVPPPVAKKPKTKGNEVETSEDVDQTAKQEAQQESITDAAEKTNGTAGTVEEGSS</sequence>
<dbReference type="GeneID" id="100708168"/>
<feature type="compositionally biased region" description="Polar residues" evidence="1">
    <location>
        <begin position="1418"/>
        <end position="1432"/>
    </location>
</feature>
<feature type="compositionally biased region" description="Polar residues" evidence="1">
    <location>
        <begin position="1387"/>
        <end position="1396"/>
    </location>
</feature>
<name>A0A669DJU9_ORENI</name>
<feature type="compositionally biased region" description="Polar residues" evidence="1">
    <location>
        <begin position="778"/>
        <end position="787"/>
    </location>
</feature>
<feature type="compositionally biased region" description="Polar residues" evidence="1">
    <location>
        <begin position="634"/>
        <end position="648"/>
    </location>
</feature>